<accession>A0AAV7FMZ0</accession>
<evidence type="ECO:0000313" key="2">
    <source>
        <dbReference type="Proteomes" id="UP000775213"/>
    </source>
</evidence>
<gene>
    <name evidence="1" type="ORF">IEQ34_026234</name>
</gene>
<dbReference type="Proteomes" id="UP000775213">
    <property type="component" value="Unassembled WGS sequence"/>
</dbReference>
<dbReference type="AlphaFoldDB" id="A0AAV7FMZ0"/>
<keyword evidence="2" id="KW-1185">Reference proteome</keyword>
<name>A0AAV7FMZ0_DENCH</name>
<evidence type="ECO:0000313" key="1">
    <source>
        <dbReference type="EMBL" id="KAH0437291.1"/>
    </source>
</evidence>
<protein>
    <submittedName>
        <fullName evidence="1">Uncharacterized protein</fullName>
    </submittedName>
</protein>
<organism evidence="1 2">
    <name type="scientific">Dendrobium chrysotoxum</name>
    <name type="common">Orchid</name>
    <dbReference type="NCBI Taxonomy" id="161865"/>
    <lineage>
        <taxon>Eukaryota</taxon>
        <taxon>Viridiplantae</taxon>
        <taxon>Streptophyta</taxon>
        <taxon>Embryophyta</taxon>
        <taxon>Tracheophyta</taxon>
        <taxon>Spermatophyta</taxon>
        <taxon>Magnoliopsida</taxon>
        <taxon>Liliopsida</taxon>
        <taxon>Asparagales</taxon>
        <taxon>Orchidaceae</taxon>
        <taxon>Epidendroideae</taxon>
        <taxon>Malaxideae</taxon>
        <taxon>Dendrobiinae</taxon>
        <taxon>Dendrobium</taxon>
    </lineage>
</organism>
<proteinExistence type="predicted"/>
<reference evidence="1 2" key="1">
    <citation type="journal article" date="2021" name="Hortic Res">
        <title>Chromosome-scale assembly of the Dendrobium chrysotoxum genome enhances the understanding of orchid evolution.</title>
        <authorList>
            <person name="Zhang Y."/>
            <person name="Zhang G.Q."/>
            <person name="Zhang D."/>
            <person name="Liu X.D."/>
            <person name="Xu X.Y."/>
            <person name="Sun W.H."/>
            <person name="Yu X."/>
            <person name="Zhu X."/>
            <person name="Wang Z.W."/>
            <person name="Zhao X."/>
            <person name="Zhong W.Y."/>
            <person name="Chen H."/>
            <person name="Yin W.L."/>
            <person name="Huang T."/>
            <person name="Niu S.C."/>
            <person name="Liu Z.J."/>
        </authorList>
    </citation>
    <scope>NUCLEOTIDE SEQUENCE [LARGE SCALE GENOMIC DNA]</scope>
    <source>
        <strain evidence="1">Lindl</strain>
    </source>
</reference>
<dbReference type="EMBL" id="JAGFBR010000732">
    <property type="protein sequence ID" value="KAH0437291.1"/>
    <property type="molecule type" value="Genomic_DNA"/>
</dbReference>
<sequence>MEKSTFNISIRCLQVLSLVKGISFPDRRIQSSHRFPYGYLVTTSPQSKTPPWYAPIRPPKAFVALVVHSSHG</sequence>
<comment type="caution">
    <text evidence="1">The sequence shown here is derived from an EMBL/GenBank/DDBJ whole genome shotgun (WGS) entry which is preliminary data.</text>
</comment>